<keyword evidence="5" id="KW-0804">Transcription</keyword>
<evidence type="ECO:0000259" key="7">
    <source>
        <dbReference type="Pfam" id="PF08281"/>
    </source>
</evidence>
<dbReference type="NCBIfam" id="TIGR02983">
    <property type="entry name" value="SigE-fam_strep"/>
    <property type="match status" value="1"/>
</dbReference>
<dbReference type="InterPro" id="IPR013324">
    <property type="entry name" value="RNA_pol_sigma_r3/r4-like"/>
</dbReference>
<sequence>MSPGVSRQPDGFDEFAVAAWPRLLRSAYLLCGDHHLAEDLVQTALARTYARWRHVRRDDAMAYARTVLVNLNIDRMRRKRPVEVRDALPDRADPARTSARTEDRDEVVRLLAALTERERRVVVLRHYFDLSEADVARELGVAAGTVKSTLSRALAKLRVDALSVERAQSTGTGGAR</sequence>
<keyword evidence="4" id="KW-0238">DNA-binding</keyword>
<dbReference type="InterPro" id="IPR014284">
    <property type="entry name" value="RNA_pol_sigma-70_dom"/>
</dbReference>
<accession>A0ABN2YET2</accession>
<dbReference type="PANTHER" id="PTHR43133">
    <property type="entry name" value="RNA POLYMERASE ECF-TYPE SIGMA FACTO"/>
    <property type="match status" value="1"/>
</dbReference>
<dbReference type="Gene3D" id="1.10.10.10">
    <property type="entry name" value="Winged helix-like DNA-binding domain superfamily/Winged helix DNA-binding domain"/>
    <property type="match status" value="1"/>
</dbReference>
<keyword evidence="2" id="KW-0805">Transcription regulation</keyword>
<dbReference type="SUPFAM" id="SSF88659">
    <property type="entry name" value="Sigma3 and sigma4 domains of RNA polymerase sigma factors"/>
    <property type="match status" value="1"/>
</dbReference>
<keyword evidence="3" id="KW-0731">Sigma factor</keyword>
<dbReference type="Gene3D" id="1.10.1740.10">
    <property type="match status" value="1"/>
</dbReference>
<evidence type="ECO:0000256" key="5">
    <source>
        <dbReference type="ARBA" id="ARBA00023163"/>
    </source>
</evidence>
<dbReference type="CDD" id="cd06171">
    <property type="entry name" value="Sigma70_r4"/>
    <property type="match status" value="1"/>
</dbReference>
<evidence type="ECO:0000256" key="2">
    <source>
        <dbReference type="ARBA" id="ARBA00023015"/>
    </source>
</evidence>
<evidence type="ECO:0000256" key="4">
    <source>
        <dbReference type="ARBA" id="ARBA00023125"/>
    </source>
</evidence>
<evidence type="ECO:0000259" key="6">
    <source>
        <dbReference type="Pfam" id="PF04542"/>
    </source>
</evidence>
<feature type="domain" description="RNA polymerase sigma-70 region 2" evidence="6">
    <location>
        <begin position="21"/>
        <end position="80"/>
    </location>
</feature>
<dbReference type="PANTHER" id="PTHR43133:SF50">
    <property type="entry name" value="ECF RNA POLYMERASE SIGMA FACTOR SIGM"/>
    <property type="match status" value="1"/>
</dbReference>
<dbReference type="Proteomes" id="UP001500575">
    <property type="component" value="Unassembled WGS sequence"/>
</dbReference>
<dbReference type="InterPro" id="IPR013249">
    <property type="entry name" value="RNA_pol_sigma70_r4_t2"/>
</dbReference>
<reference evidence="8 9" key="1">
    <citation type="journal article" date="2019" name="Int. J. Syst. Evol. Microbiol.">
        <title>The Global Catalogue of Microorganisms (GCM) 10K type strain sequencing project: providing services to taxonomists for standard genome sequencing and annotation.</title>
        <authorList>
            <consortium name="The Broad Institute Genomics Platform"/>
            <consortium name="The Broad Institute Genome Sequencing Center for Infectious Disease"/>
            <person name="Wu L."/>
            <person name="Ma J."/>
        </authorList>
    </citation>
    <scope>NUCLEOTIDE SEQUENCE [LARGE SCALE GENOMIC DNA]</scope>
    <source>
        <strain evidence="8 9">JCM 16021</strain>
    </source>
</reference>
<evidence type="ECO:0000313" key="8">
    <source>
        <dbReference type="EMBL" id="GAA2126423.1"/>
    </source>
</evidence>
<evidence type="ECO:0000313" key="9">
    <source>
        <dbReference type="Proteomes" id="UP001500575"/>
    </source>
</evidence>
<dbReference type="Pfam" id="PF08281">
    <property type="entry name" value="Sigma70_r4_2"/>
    <property type="match status" value="1"/>
</dbReference>
<evidence type="ECO:0000256" key="3">
    <source>
        <dbReference type="ARBA" id="ARBA00023082"/>
    </source>
</evidence>
<keyword evidence="9" id="KW-1185">Reference proteome</keyword>
<dbReference type="SUPFAM" id="SSF88946">
    <property type="entry name" value="Sigma2 domain of RNA polymerase sigma factors"/>
    <property type="match status" value="1"/>
</dbReference>
<name>A0ABN2YET2_9ACTN</name>
<dbReference type="InterPro" id="IPR007627">
    <property type="entry name" value="RNA_pol_sigma70_r2"/>
</dbReference>
<dbReference type="NCBIfam" id="TIGR02937">
    <property type="entry name" value="sigma70-ECF"/>
    <property type="match status" value="1"/>
</dbReference>
<dbReference type="InterPro" id="IPR039425">
    <property type="entry name" value="RNA_pol_sigma-70-like"/>
</dbReference>
<dbReference type="InterPro" id="IPR036388">
    <property type="entry name" value="WH-like_DNA-bd_sf"/>
</dbReference>
<proteinExistence type="inferred from homology"/>
<comment type="caution">
    <text evidence="8">The sequence shown here is derived from an EMBL/GenBank/DDBJ whole genome shotgun (WGS) entry which is preliminary data.</text>
</comment>
<dbReference type="InterPro" id="IPR013325">
    <property type="entry name" value="RNA_pol_sigma_r2"/>
</dbReference>
<comment type="similarity">
    <text evidence="1">Belongs to the sigma-70 factor family. ECF subfamily.</text>
</comment>
<gene>
    <name evidence="8" type="ORF">GCM10009843_24860</name>
</gene>
<protein>
    <submittedName>
        <fullName evidence="8">SigE family RNA polymerase sigma factor</fullName>
    </submittedName>
</protein>
<organism evidence="8 9">
    <name type="scientific">Nocardioides bigeumensis</name>
    <dbReference type="NCBI Taxonomy" id="433657"/>
    <lineage>
        <taxon>Bacteria</taxon>
        <taxon>Bacillati</taxon>
        <taxon>Actinomycetota</taxon>
        <taxon>Actinomycetes</taxon>
        <taxon>Propionibacteriales</taxon>
        <taxon>Nocardioidaceae</taxon>
        <taxon>Nocardioides</taxon>
    </lineage>
</organism>
<feature type="domain" description="RNA polymerase sigma factor 70 region 4 type 2" evidence="7">
    <location>
        <begin position="105"/>
        <end position="157"/>
    </location>
</feature>
<evidence type="ECO:0000256" key="1">
    <source>
        <dbReference type="ARBA" id="ARBA00010641"/>
    </source>
</evidence>
<dbReference type="Pfam" id="PF04542">
    <property type="entry name" value="Sigma70_r2"/>
    <property type="match status" value="1"/>
</dbReference>
<dbReference type="EMBL" id="BAAAQQ010000012">
    <property type="protein sequence ID" value="GAA2126423.1"/>
    <property type="molecule type" value="Genomic_DNA"/>
</dbReference>
<dbReference type="InterPro" id="IPR014325">
    <property type="entry name" value="RNA_pol_sigma-E_actinobac"/>
</dbReference>